<accession>A0A1J8QNC5</accession>
<protein>
    <submittedName>
        <fullName evidence="1">Uncharacterized protein</fullName>
    </submittedName>
</protein>
<reference evidence="1 2" key="1">
    <citation type="submission" date="2016-03" db="EMBL/GenBank/DDBJ databases">
        <title>Comparative genomics of the ectomycorrhizal sister species Rhizopogon vinicolor and Rhizopogon vesiculosus (Basidiomycota: Boletales) reveals a divergence of the mating type B locus.</title>
        <authorList>
            <person name="Mujic A.B."/>
            <person name="Kuo A."/>
            <person name="Tritt A."/>
            <person name="Lipzen A."/>
            <person name="Chen C."/>
            <person name="Johnson J."/>
            <person name="Sharma A."/>
            <person name="Barry K."/>
            <person name="Grigoriev I.V."/>
            <person name="Spatafora J.W."/>
        </authorList>
    </citation>
    <scope>NUCLEOTIDE SEQUENCE [LARGE SCALE GENOMIC DNA]</scope>
    <source>
        <strain evidence="1 2">AM-OR11-056</strain>
    </source>
</reference>
<dbReference type="AlphaFoldDB" id="A0A1J8QNC5"/>
<gene>
    <name evidence="1" type="ORF">AZE42_13792</name>
</gene>
<dbReference type="OrthoDB" id="3202009at2759"/>
<dbReference type="EMBL" id="LVVM01005346">
    <property type="protein sequence ID" value="OJA10890.1"/>
    <property type="molecule type" value="Genomic_DNA"/>
</dbReference>
<comment type="caution">
    <text evidence="1">The sequence shown here is derived from an EMBL/GenBank/DDBJ whole genome shotgun (WGS) entry which is preliminary data.</text>
</comment>
<evidence type="ECO:0000313" key="1">
    <source>
        <dbReference type="EMBL" id="OJA10890.1"/>
    </source>
</evidence>
<organism evidence="1 2">
    <name type="scientific">Rhizopogon vesiculosus</name>
    <dbReference type="NCBI Taxonomy" id="180088"/>
    <lineage>
        <taxon>Eukaryota</taxon>
        <taxon>Fungi</taxon>
        <taxon>Dikarya</taxon>
        <taxon>Basidiomycota</taxon>
        <taxon>Agaricomycotina</taxon>
        <taxon>Agaricomycetes</taxon>
        <taxon>Agaricomycetidae</taxon>
        <taxon>Boletales</taxon>
        <taxon>Suillineae</taxon>
        <taxon>Rhizopogonaceae</taxon>
        <taxon>Rhizopogon</taxon>
    </lineage>
</organism>
<keyword evidence="2" id="KW-1185">Reference proteome</keyword>
<sequence length="142" mass="15756">MESTNKSKDVMLGIIENLGFDFGGGEIQLQVQVIEKAPFEILLGRLFYVHTSSVTRDTINGDQNIMLSDPNMGKEITITTRNWLKAGFLTIDDPLMWGDDSNICTLTHRCLFTATSSSSYTFSDEQSIAIAPTTLLPIKVFT</sequence>
<name>A0A1J8QNC5_9AGAM</name>
<dbReference type="Proteomes" id="UP000183567">
    <property type="component" value="Unassembled WGS sequence"/>
</dbReference>
<evidence type="ECO:0000313" key="2">
    <source>
        <dbReference type="Proteomes" id="UP000183567"/>
    </source>
</evidence>
<dbReference type="STRING" id="180088.A0A1J8QNC5"/>
<proteinExistence type="predicted"/>